<keyword evidence="3" id="KW-0548">Nucleotidyltransferase</keyword>
<keyword evidence="3" id="KW-0808">Transferase</keyword>
<proteinExistence type="predicted"/>
<dbReference type="Pfam" id="PF08401">
    <property type="entry name" value="ArdcN"/>
    <property type="match status" value="1"/>
</dbReference>
<feature type="domain" description="Polyvalent protein metallopeptidase" evidence="2">
    <location>
        <begin position="151"/>
        <end position="278"/>
    </location>
</feature>
<evidence type="ECO:0000259" key="1">
    <source>
        <dbReference type="Pfam" id="PF08401"/>
    </source>
</evidence>
<dbReference type="InterPro" id="IPR017113">
    <property type="entry name" value="Antirestriction_ArdC"/>
</dbReference>
<dbReference type="RefSeq" id="WP_145057990.1">
    <property type="nucleotide sequence ID" value="NZ_CP036433.1"/>
</dbReference>
<feature type="domain" description="N-terminal" evidence="1">
    <location>
        <begin position="8"/>
        <end position="122"/>
    </location>
</feature>
<dbReference type="Proteomes" id="UP000317648">
    <property type="component" value="Chromosome"/>
</dbReference>
<dbReference type="InterPro" id="IPR013610">
    <property type="entry name" value="ArdC_N"/>
</dbReference>
<evidence type="ECO:0000259" key="2">
    <source>
        <dbReference type="Pfam" id="PF18818"/>
    </source>
</evidence>
<keyword evidence="4" id="KW-1185">Reference proteome</keyword>
<evidence type="ECO:0000313" key="3">
    <source>
        <dbReference type="EMBL" id="QDU98602.1"/>
    </source>
</evidence>
<dbReference type="KEGG" id="lcre:Pla8534_64730"/>
<organism evidence="3 4">
    <name type="scientific">Lignipirellula cremea</name>
    <dbReference type="NCBI Taxonomy" id="2528010"/>
    <lineage>
        <taxon>Bacteria</taxon>
        <taxon>Pseudomonadati</taxon>
        <taxon>Planctomycetota</taxon>
        <taxon>Planctomycetia</taxon>
        <taxon>Pirellulales</taxon>
        <taxon>Pirellulaceae</taxon>
        <taxon>Lignipirellula</taxon>
    </lineage>
</organism>
<dbReference type="PIRSF" id="PIRSF037112">
    <property type="entry name" value="Antirestriction_ArdC"/>
    <property type="match status" value="1"/>
</dbReference>
<dbReference type="Pfam" id="PF18818">
    <property type="entry name" value="MPTase-PolyVal"/>
    <property type="match status" value="1"/>
</dbReference>
<gene>
    <name evidence="3" type="primary">traC_3</name>
    <name evidence="3" type="ORF">Pla8534_64730</name>
</gene>
<dbReference type="InterPro" id="IPR041459">
    <property type="entry name" value="MPTase-PolyVal"/>
</dbReference>
<dbReference type="GO" id="GO:0016779">
    <property type="term" value="F:nucleotidyltransferase activity"/>
    <property type="evidence" value="ECO:0007669"/>
    <property type="project" value="UniProtKB-KW"/>
</dbReference>
<evidence type="ECO:0000313" key="4">
    <source>
        <dbReference type="Proteomes" id="UP000317648"/>
    </source>
</evidence>
<name>A0A518E3F7_9BACT</name>
<dbReference type="OrthoDB" id="9792687at2"/>
<dbReference type="EC" id="2.7.7.-" evidence="3"/>
<accession>A0A518E3F7</accession>
<dbReference type="GO" id="GO:0003697">
    <property type="term" value="F:single-stranded DNA binding"/>
    <property type="evidence" value="ECO:0007669"/>
    <property type="project" value="InterPro"/>
</dbReference>
<dbReference type="EMBL" id="CP036433">
    <property type="protein sequence ID" value="QDU98602.1"/>
    <property type="molecule type" value="Genomic_DNA"/>
</dbReference>
<protein>
    <submittedName>
        <fullName evidence="3">DNA primase TraC</fullName>
        <ecNumber evidence="3">2.7.7.-</ecNumber>
    </submittedName>
</protein>
<dbReference type="AlphaFoldDB" id="A0A518E3F7"/>
<sequence>MAKGKTRDLYQEVTDRILELLDAGTVPWRNPIQRGGGQGWPKNLDSGKRYRGINVFLLASMAWAKGYGSDYWITFKQAQKANGAVRKGEKSSLVVFWKQYATKDRETGEEITIPVLKHYNVFNVEQCDGLQPPDAPTIDPNTVPFEPLDRAEAIVAGYRDKPSISHGGSRAFYRPRIDEIRIADPERFSDRENYYATLFHELVHSTGHSKRLNRGLDTNLTPFGSPDYSKEELIAEMGAAFLAAVAGISPPTIEQSAAYIDGWQKQLKGDKRLVVSAAGAAQKAADWILGESFTEAVETTVVETPIVAERQKEARTADSQLKLFQ</sequence>
<reference evidence="3 4" key="1">
    <citation type="submission" date="2019-02" db="EMBL/GenBank/DDBJ databases">
        <title>Deep-cultivation of Planctomycetes and their phenomic and genomic characterization uncovers novel biology.</title>
        <authorList>
            <person name="Wiegand S."/>
            <person name="Jogler M."/>
            <person name="Boedeker C."/>
            <person name="Pinto D."/>
            <person name="Vollmers J."/>
            <person name="Rivas-Marin E."/>
            <person name="Kohn T."/>
            <person name="Peeters S.H."/>
            <person name="Heuer A."/>
            <person name="Rast P."/>
            <person name="Oberbeckmann S."/>
            <person name="Bunk B."/>
            <person name="Jeske O."/>
            <person name="Meyerdierks A."/>
            <person name="Storesund J.E."/>
            <person name="Kallscheuer N."/>
            <person name="Luecker S."/>
            <person name="Lage O.M."/>
            <person name="Pohl T."/>
            <person name="Merkel B.J."/>
            <person name="Hornburger P."/>
            <person name="Mueller R.-W."/>
            <person name="Bruemmer F."/>
            <person name="Labrenz M."/>
            <person name="Spormann A.M."/>
            <person name="Op den Camp H."/>
            <person name="Overmann J."/>
            <person name="Amann R."/>
            <person name="Jetten M.S.M."/>
            <person name="Mascher T."/>
            <person name="Medema M.H."/>
            <person name="Devos D.P."/>
            <person name="Kaster A.-K."/>
            <person name="Ovreas L."/>
            <person name="Rohde M."/>
            <person name="Galperin M.Y."/>
            <person name="Jogler C."/>
        </authorList>
    </citation>
    <scope>NUCLEOTIDE SEQUENCE [LARGE SCALE GENOMIC DNA]</scope>
    <source>
        <strain evidence="3 4">Pla85_3_4</strain>
    </source>
</reference>